<dbReference type="GO" id="GO:0030170">
    <property type="term" value="F:pyridoxal phosphate binding"/>
    <property type="evidence" value="ECO:0007669"/>
    <property type="project" value="InterPro"/>
</dbReference>
<dbReference type="InterPro" id="IPR015421">
    <property type="entry name" value="PyrdxlP-dep_Trfase_major"/>
</dbReference>
<dbReference type="InterPro" id="IPR004838">
    <property type="entry name" value="NHTrfase_class1_PyrdxlP-BS"/>
</dbReference>
<dbReference type="CDD" id="cd00609">
    <property type="entry name" value="AAT_like"/>
    <property type="match status" value="1"/>
</dbReference>
<dbReference type="Pfam" id="PF00155">
    <property type="entry name" value="Aminotran_1_2"/>
    <property type="match status" value="1"/>
</dbReference>
<keyword evidence="8" id="KW-1185">Reference proteome</keyword>
<dbReference type="Gene3D" id="3.40.640.10">
    <property type="entry name" value="Type I PLP-dependent aspartate aminotransferase-like (Major domain)"/>
    <property type="match status" value="1"/>
</dbReference>
<accession>B9TBX9</accession>
<keyword evidence="3 7" id="KW-0032">Aminotransferase</keyword>
<dbReference type="PROSITE" id="PS00105">
    <property type="entry name" value="AA_TRANSFER_CLASS_1"/>
    <property type="match status" value="1"/>
</dbReference>
<dbReference type="eggNOG" id="KOG0257">
    <property type="taxonomic scope" value="Eukaryota"/>
</dbReference>
<dbReference type="STRING" id="3988.B9TBX9"/>
<dbReference type="InterPro" id="IPR015424">
    <property type="entry name" value="PyrdxlP-dep_Trfase"/>
</dbReference>
<keyword evidence="5" id="KW-0663">Pyridoxal phosphate</keyword>
<evidence type="ECO:0000256" key="1">
    <source>
        <dbReference type="ARBA" id="ARBA00001933"/>
    </source>
</evidence>
<keyword evidence="4 7" id="KW-0808">Transferase</keyword>
<dbReference type="Proteomes" id="UP000008311">
    <property type="component" value="Unassembled WGS sequence"/>
</dbReference>
<organism evidence="7 8">
    <name type="scientific">Ricinus communis</name>
    <name type="common">Castor bean</name>
    <dbReference type="NCBI Taxonomy" id="3988"/>
    <lineage>
        <taxon>Eukaryota</taxon>
        <taxon>Viridiplantae</taxon>
        <taxon>Streptophyta</taxon>
        <taxon>Embryophyta</taxon>
        <taxon>Tracheophyta</taxon>
        <taxon>Spermatophyta</taxon>
        <taxon>Magnoliopsida</taxon>
        <taxon>eudicotyledons</taxon>
        <taxon>Gunneridae</taxon>
        <taxon>Pentapetalae</taxon>
        <taxon>rosids</taxon>
        <taxon>fabids</taxon>
        <taxon>Malpighiales</taxon>
        <taxon>Euphorbiaceae</taxon>
        <taxon>Acalyphoideae</taxon>
        <taxon>Acalypheae</taxon>
        <taxon>Ricinus</taxon>
    </lineage>
</organism>
<dbReference type="InterPro" id="IPR004839">
    <property type="entry name" value="Aminotransferase_I/II_large"/>
</dbReference>
<evidence type="ECO:0000256" key="3">
    <source>
        <dbReference type="ARBA" id="ARBA00022576"/>
    </source>
</evidence>
<evidence type="ECO:0000256" key="4">
    <source>
        <dbReference type="ARBA" id="ARBA00022679"/>
    </source>
</evidence>
<dbReference type="PANTHER" id="PTHR46383:SF2">
    <property type="entry name" value="AMINOTRANSFERASE"/>
    <property type="match status" value="1"/>
</dbReference>
<evidence type="ECO:0000259" key="6">
    <source>
        <dbReference type="Pfam" id="PF00155"/>
    </source>
</evidence>
<dbReference type="PANTHER" id="PTHR46383">
    <property type="entry name" value="ASPARTATE AMINOTRANSFERASE"/>
    <property type="match status" value="1"/>
</dbReference>
<name>B9TBX9_RICCO</name>
<sequence length="416" mass="45306">MNIVNIYDMTLPARKTALDTNSFQRSSALKLASRVDQIKPFQAMEILKATGQLASAGEDIVAMNIGEPDFTAPERVKRAAIGAIERGATQYSDARGLPSLREAISQHYRDKFDITVSPNRVVVTAGASAALLLACAALVSDGDEVLMPDPCYPCNRQFVSVFGGEPRLLPTQASNNFALDPTTVDDAWNRRTAGIILSTPSNPTGCSMDGPQLATLLSAVAKRGGFAIVDEIYQSLTYDHAPTTALAFDDNAIVVNSFSKYFGMTGWRLGWLVVPEFLVPSIEKLAQNLYICPPTISQHAALACFDAETLEVLEQRRLEFQRRRDYIVPALRSIGFDVPVIPDGAFYIYAKCTAVNHPSAANSMDFAHALLHQARVAVVPGTDFGTEQANSYLRFAYSTSIENIAIAIERIRSICT</sequence>
<dbReference type="InterPro" id="IPR050596">
    <property type="entry name" value="AspAT/PAT-like"/>
</dbReference>
<comment type="cofactor">
    <cofactor evidence="1">
        <name>pyridoxal 5'-phosphate</name>
        <dbReference type="ChEBI" id="CHEBI:597326"/>
    </cofactor>
</comment>
<proteinExistence type="inferred from homology"/>
<evidence type="ECO:0000256" key="5">
    <source>
        <dbReference type="ARBA" id="ARBA00022898"/>
    </source>
</evidence>
<dbReference type="EC" id="2.6.1.1" evidence="7"/>
<protein>
    <submittedName>
        <fullName evidence="7">Aspartate aminotransferase, putative</fullName>
        <ecNumber evidence="7">2.6.1.1</ecNumber>
    </submittedName>
</protein>
<evidence type="ECO:0000313" key="7">
    <source>
        <dbReference type="EMBL" id="EEF26635.1"/>
    </source>
</evidence>
<dbReference type="GO" id="GO:0004069">
    <property type="term" value="F:L-aspartate:2-oxoglutarate aminotransferase activity"/>
    <property type="evidence" value="ECO:0007669"/>
    <property type="project" value="UniProtKB-EC"/>
</dbReference>
<reference evidence="8" key="1">
    <citation type="journal article" date="2010" name="Nat. Biotechnol.">
        <title>Draft genome sequence of the oilseed species Ricinus communis.</title>
        <authorList>
            <person name="Chan A.P."/>
            <person name="Crabtree J."/>
            <person name="Zhao Q."/>
            <person name="Lorenzi H."/>
            <person name="Orvis J."/>
            <person name="Puiu D."/>
            <person name="Melake-Berhan A."/>
            <person name="Jones K.M."/>
            <person name="Redman J."/>
            <person name="Chen G."/>
            <person name="Cahoon E.B."/>
            <person name="Gedil M."/>
            <person name="Stanke M."/>
            <person name="Haas B.J."/>
            <person name="Wortman J.R."/>
            <person name="Fraser-Liggett C.M."/>
            <person name="Ravel J."/>
            <person name="Rabinowicz P.D."/>
        </authorList>
    </citation>
    <scope>NUCLEOTIDE SEQUENCE [LARGE SCALE GENOMIC DNA]</scope>
    <source>
        <strain evidence="8">cv. Hale</strain>
    </source>
</reference>
<gene>
    <name evidence="7" type="ORF">RCOM_0035370</name>
</gene>
<dbReference type="SUPFAM" id="SSF53383">
    <property type="entry name" value="PLP-dependent transferases"/>
    <property type="match status" value="1"/>
</dbReference>
<evidence type="ECO:0000313" key="8">
    <source>
        <dbReference type="Proteomes" id="UP000008311"/>
    </source>
</evidence>
<dbReference type="NCBIfam" id="NF005601">
    <property type="entry name" value="PRK07337.1"/>
    <property type="match status" value="1"/>
</dbReference>
<dbReference type="GO" id="GO:0006520">
    <property type="term" value="P:amino acid metabolic process"/>
    <property type="evidence" value="ECO:0007669"/>
    <property type="project" value="InterPro"/>
</dbReference>
<dbReference type="EMBL" id="EQ976836">
    <property type="protein sequence ID" value="EEF26635.1"/>
    <property type="molecule type" value="Genomic_DNA"/>
</dbReference>
<feature type="domain" description="Aminotransferase class I/classII large" evidence="6">
    <location>
        <begin position="59"/>
        <end position="411"/>
    </location>
</feature>
<dbReference type="InParanoid" id="B9TBX9"/>
<evidence type="ECO:0000256" key="2">
    <source>
        <dbReference type="ARBA" id="ARBA00007441"/>
    </source>
</evidence>
<comment type="similarity">
    <text evidence="2">Belongs to the class-I pyridoxal-phosphate-dependent aminotransferase family.</text>
</comment>
<dbReference type="AlphaFoldDB" id="B9TBX9"/>